<evidence type="ECO:0000256" key="4">
    <source>
        <dbReference type="ARBA" id="ARBA00022989"/>
    </source>
</evidence>
<organism evidence="9 10">
    <name type="scientific">Ostreobium quekettii</name>
    <dbReference type="NCBI Taxonomy" id="121088"/>
    <lineage>
        <taxon>Eukaryota</taxon>
        <taxon>Viridiplantae</taxon>
        <taxon>Chlorophyta</taxon>
        <taxon>core chlorophytes</taxon>
        <taxon>Ulvophyceae</taxon>
        <taxon>TCBD clade</taxon>
        <taxon>Bryopsidales</taxon>
        <taxon>Ostreobineae</taxon>
        <taxon>Ostreobiaceae</taxon>
        <taxon>Ostreobium</taxon>
    </lineage>
</organism>
<dbReference type="AlphaFoldDB" id="A0A8S1J5I4"/>
<comment type="catalytic activity">
    <reaction evidence="6">
        <text>Cleaves type-1 transmembrane domains using a catalytic dyad composed of serine and histidine that are contributed by different transmembrane domains.</text>
        <dbReference type="EC" id="3.4.21.105"/>
    </reaction>
</comment>
<evidence type="ECO:0000256" key="2">
    <source>
        <dbReference type="ARBA" id="ARBA00009045"/>
    </source>
</evidence>
<keyword evidence="5 6" id="KW-0472">Membrane</keyword>
<sequence length="455" mass="50126">MTGLRDTCEQGAEGIETPIMGGQSPCTESGIGPPGSSSDSAPPDADAESMPLGDAEAPATNQALLDTSASVAAIAEYLGVLVSSNPAEALDQILQQRESAAGKEAKDDGESQLPVAMTADDAHRNHKSSGRQLRHLVKMLARYRHRRSTHRKLFVEALKRKIENRYPAGTQFQKWQDTAFITSIQMFDMFTPNRRARHVVWATFTMMAVTFVVFAFMAGAFPLYRFQKGYEDDLDALGWGPHDLWDWATDRNNTTRFDFEFLLGWGGRYLPSVSEGQYYRWFTSIILHQSLVHLLSNALIFVVLGSYLEFRYGSLRVLAVVLLAGLGGNFLSAVAEDRCSIVVGGSGVVFGFMGFAIVDLVLNRELLLHTAIRVIICALFVTFLVMTLVLEEYSSHISHAGGFLCGFAPALLFTPDLKYERVEAMLVWGVAAFIAVYFTALPAAIYHGVLPDLQC</sequence>
<keyword evidence="10" id="KW-1185">Reference proteome</keyword>
<evidence type="ECO:0000313" key="10">
    <source>
        <dbReference type="Proteomes" id="UP000708148"/>
    </source>
</evidence>
<feature type="transmembrane region" description="Helical" evidence="6">
    <location>
        <begin position="371"/>
        <end position="390"/>
    </location>
</feature>
<dbReference type="GO" id="GO:0016020">
    <property type="term" value="C:membrane"/>
    <property type="evidence" value="ECO:0007669"/>
    <property type="project" value="UniProtKB-SubCell"/>
</dbReference>
<dbReference type="OrthoDB" id="418595at2759"/>
<evidence type="ECO:0000256" key="1">
    <source>
        <dbReference type="ARBA" id="ARBA00004141"/>
    </source>
</evidence>
<evidence type="ECO:0000313" key="9">
    <source>
        <dbReference type="EMBL" id="CAD7702941.1"/>
    </source>
</evidence>
<feature type="region of interest" description="Disordered" evidence="7">
    <location>
        <begin position="1"/>
        <end position="55"/>
    </location>
</feature>
<evidence type="ECO:0000256" key="6">
    <source>
        <dbReference type="RuleBase" id="RU362115"/>
    </source>
</evidence>
<gene>
    <name evidence="9" type="ORF">OSTQU699_LOCUS8298</name>
</gene>
<dbReference type="InterPro" id="IPR022764">
    <property type="entry name" value="Peptidase_S54_rhomboid_dom"/>
</dbReference>
<accession>A0A8S1J5I4</accession>
<evidence type="ECO:0000259" key="8">
    <source>
        <dbReference type="Pfam" id="PF01694"/>
    </source>
</evidence>
<keyword evidence="3 6" id="KW-0812">Transmembrane</keyword>
<feature type="transmembrane region" description="Helical" evidence="6">
    <location>
        <begin position="317"/>
        <end position="335"/>
    </location>
</feature>
<dbReference type="GO" id="GO:0006508">
    <property type="term" value="P:proteolysis"/>
    <property type="evidence" value="ECO:0007669"/>
    <property type="project" value="UniProtKB-KW"/>
</dbReference>
<dbReference type="EMBL" id="CAJHUC010002008">
    <property type="protein sequence ID" value="CAD7702941.1"/>
    <property type="molecule type" value="Genomic_DNA"/>
</dbReference>
<dbReference type="InterPro" id="IPR035952">
    <property type="entry name" value="Rhomboid-like_sf"/>
</dbReference>
<feature type="domain" description="Peptidase S54 rhomboid" evidence="8">
    <location>
        <begin position="276"/>
        <end position="413"/>
    </location>
</feature>
<evidence type="ECO:0000256" key="3">
    <source>
        <dbReference type="ARBA" id="ARBA00022692"/>
    </source>
</evidence>
<keyword evidence="6" id="KW-0378">Hydrolase</keyword>
<dbReference type="GO" id="GO:0004252">
    <property type="term" value="F:serine-type endopeptidase activity"/>
    <property type="evidence" value="ECO:0007669"/>
    <property type="project" value="InterPro"/>
</dbReference>
<dbReference type="PANTHER" id="PTHR22936">
    <property type="entry name" value="RHOMBOID-RELATED"/>
    <property type="match status" value="1"/>
</dbReference>
<feature type="transmembrane region" description="Helical" evidence="6">
    <location>
        <begin position="341"/>
        <end position="362"/>
    </location>
</feature>
<dbReference type="EC" id="3.4.21.105" evidence="6"/>
<dbReference type="Pfam" id="PF01694">
    <property type="entry name" value="Rhomboid"/>
    <property type="match status" value="1"/>
</dbReference>
<feature type="transmembrane region" description="Helical" evidence="6">
    <location>
        <begin position="426"/>
        <end position="449"/>
    </location>
</feature>
<keyword evidence="4 6" id="KW-1133">Transmembrane helix</keyword>
<proteinExistence type="inferred from homology"/>
<dbReference type="PANTHER" id="PTHR22936:SF99">
    <property type="entry name" value="RHOMBOID-LIKE PROTEASE"/>
    <property type="match status" value="1"/>
</dbReference>
<feature type="transmembrane region" description="Helical" evidence="6">
    <location>
        <begin position="396"/>
        <end position="414"/>
    </location>
</feature>
<evidence type="ECO:0000256" key="7">
    <source>
        <dbReference type="SAM" id="MobiDB-lite"/>
    </source>
</evidence>
<feature type="transmembrane region" description="Helical" evidence="6">
    <location>
        <begin position="199"/>
        <end position="224"/>
    </location>
</feature>
<comment type="caution">
    <text evidence="9">The sequence shown here is derived from an EMBL/GenBank/DDBJ whole genome shotgun (WGS) entry which is preliminary data.</text>
</comment>
<dbReference type="Proteomes" id="UP000708148">
    <property type="component" value="Unassembled WGS sequence"/>
</dbReference>
<keyword evidence="6" id="KW-0645">Protease</keyword>
<dbReference type="SUPFAM" id="SSF144091">
    <property type="entry name" value="Rhomboid-like"/>
    <property type="match status" value="1"/>
</dbReference>
<dbReference type="Gene3D" id="1.20.1540.10">
    <property type="entry name" value="Rhomboid-like"/>
    <property type="match status" value="1"/>
</dbReference>
<comment type="subcellular location">
    <subcellularLocation>
        <location evidence="1 6">Membrane</location>
        <topology evidence="1 6">Multi-pass membrane protein</topology>
    </subcellularLocation>
</comment>
<dbReference type="InterPro" id="IPR002610">
    <property type="entry name" value="Peptidase_S54_rhomboid-like"/>
</dbReference>
<feature type="transmembrane region" description="Helical" evidence="6">
    <location>
        <begin position="278"/>
        <end position="305"/>
    </location>
</feature>
<protein>
    <recommendedName>
        <fullName evidence="6">RHOMBOID-like protein</fullName>
        <ecNumber evidence="6">3.4.21.105</ecNumber>
    </recommendedName>
</protein>
<reference evidence="9" key="1">
    <citation type="submission" date="2020-12" db="EMBL/GenBank/DDBJ databases">
        <authorList>
            <person name="Iha C."/>
        </authorList>
    </citation>
    <scope>NUCLEOTIDE SEQUENCE</scope>
</reference>
<name>A0A8S1J5I4_9CHLO</name>
<feature type="compositionally biased region" description="Low complexity" evidence="7">
    <location>
        <begin position="29"/>
        <end position="44"/>
    </location>
</feature>
<keyword evidence="6" id="KW-0720">Serine protease</keyword>
<evidence type="ECO:0000256" key="5">
    <source>
        <dbReference type="ARBA" id="ARBA00023136"/>
    </source>
</evidence>
<comment type="function">
    <text evidence="6">Serine protease involved in intramembrane proteolysis.</text>
</comment>
<comment type="similarity">
    <text evidence="2 6">Belongs to the peptidase S54 family.</text>
</comment>